<comment type="caution">
    <text evidence="7">The sequence shown here is derived from an EMBL/GenBank/DDBJ whole genome shotgun (WGS) entry which is preliminary data.</text>
</comment>
<dbReference type="InterPro" id="IPR041205">
    <property type="entry name" value="ScsC_N"/>
</dbReference>
<dbReference type="PANTHER" id="PTHR13887">
    <property type="entry name" value="GLUTATHIONE S-TRANSFERASE KAPPA"/>
    <property type="match status" value="1"/>
</dbReference>
<gene>
    <name evidence="7" type="ORF">GCM10009304_28270</name>
</gene>
<dbReference type="Proteomes" id="UP000635983">
    <property type="component" value="Unassembled WGS sequence"/>
</dbReference>
<sequence>MSVFNRQTLFALMAAAAMLVAGERSALAQAAAGDFDAAQQDAIGKIAAQYLIDHPEVLVQVSQALQQKQQQQQTEQMLQGAIKSASELTSDAATPATGPKNAKVAVVQFFDYQCIYCFKMSSAVEQLMEKNENVRFVFKEFPIFGSRWPASTLAAEAGLQVFKSKGADAYVKYHNGLYATGKNEGKLTGTDIEQVAKTAGVSLDDVKKNADALDTQLQKHMTLGSNVGVSGTPTFIVLPIKGANADNVTVVPGAADLATLQQAIDKASK</sequence>
<evidence type="ECO:0000256" key="1">
    <source>
        <dbReference type="ARBA" id="ARBA00022729"/>
    </source>
</evidence>
<evidence type="ECO:0000256" key="2">
    <source>
        <dbReference type="ARBA" id="ARBA00023002"/>
    </source>
</evidence>
<evidence type="ECO:0000256" key="4">
    <source>
        <dbReference type="ARBA" id="ARBA00023284"/>
    </source>
</evidence>
<name>A0A917PYZ4_9PSED</name>
<dbReference type="Pfam" id="PF01323">
    <property type="entry name" value="DSBA"/>
    <property type="match status" value="1"/>
</dbReference>
<dbReference type="InterPro" id="IPR036249">
    <property type="entry name" value="Thioredoxin-like_sf"/>
</dbReference>
<evidence type="ECO:0000256" key="3">
    <source>
        <dbReference type="ARBA" id="ARBA00023157"/>
    </source>
</evidence>
<dbReference type="InterPro" id="IPR013766">
    <property type="entry name" value="Thioredoxin_domain"/>
</dbReference>
<dbReference type="Pfam" id="PF18312">
    <property type="entry name" value="ScsC_N"/>
    <property type="match status" value="1"/>
</dbReference>
<evidence type="ECO:0000313" key="8">
    <source>
        <dbReference type="Proteomes" id="UP000635983"/>
    </source>
</evidence>
<dbReference type="SUPFAM" id="SSF52833">
    <property type="entry name" value="Thioredoxin-like"/>
    <property type="match status" value="1"/>
</dbReference>
<keyword evidence="8" id="KW-1185">Reference proteome</keyword>
<dbReference type="RefSeq" id="WP_188983891.1">
    <property type="nucleotide sequence ID" value="NZ_BMPO01000006.1"/>
</dbReference>
<protein>
    <submittedName>
        <fullName evidence="7">DSBA oxidoreductase</fullName>
    </submittedName>
</protein>
<dbReference type="GO" id="GO:0016491">
    <property type="term" value="F:oxidoreductase activity"/>
    <property type="evidence" value="ECO:0007669"/>
    <property type="project" value="UniProtKB-KW"/>
</dbReference>
<proteinExistence type="predicted"/>
<accession>A0A917PYZ4</accession>
<dbReference type="CDD" id="cd03023">
    <property type="entry name" value="DsbA_Com1_like"/>
    <property type="match status" value="1"/>
</dbReference>
<dbReference type="PANTHER" id="PTHR13887:SF14">
    <property type="entry name" value="DISULFIDE BOND FORMATION PROTEIN D"/>
    <property type="match status" value="1"/>
</dbReference>
<feature type="chain" id="PRO_5037572386" evidence="5">
    <location>
        <begin position="27"/>
        <end position="269"/>
    </location>
</feature>
<dbReference type="PROSITE" id="PS51352">
    <property type="entry name" value="THIOREDOXIN_2"/>
    <property type="match status" value="1"/>
</dbReference>
<keyword evidence="1 5" id="KW-0732">Signal</keyword>
<feature type="domain" description="Thioredoxin" evidence="6">
    <location>
        <begin position="26"/>
        <end position="215"/>
    </location>
</feature>
<dbReference type="AlphaFoldDB" id="A0A917PYZ4"/>
<organism evidence="7 8">
    <name type="scientific">Pseudomonas matsuisoli</name>
    <dbReference type="NCBI Taxonomy" id="1515666"/>
    <lineage>
        <taxon>Bacteria</taxon>
        <taxon>Pseudomonadati</taxon>
        <taxon>Pseudomonadota</taxon>
        <taxon>Gammaproteobacteria</taxon>
        <taxon>Pseudomonadales</taxon>
        <taxon>Pseudomonadaceae</taxon>
        <taxon>Pseudomonas</taxon>
    </lineage>
</organism>
<keyword evidence="3" id="KW-1015">Disulfide bond</keyword>
<feature type="signal peptide" evidence="5">
    <location>
        <begin position="1"/>
        <end position="26"/>
    </location>
</feature>
<keyword evidence="4" id="KW-0676">Redox-active center</keyword>
<dbReference type="Gene3D" id="3.40.30.10">
    <property type="entry name" value="Glutaredoxin"/>
    <property type="match status" value="1"/>
</dbReference>
<keyword evidence="2" id="KW-0560">Oxidoreductase</keyword>
<evidence type="ECO:0000259" key="6">
    <source>
        <dbReference type="PROSITE" id="PS51352"/>
    </source>
</evidence>
<evidence type="ECO:0000256" key="5">
    <source>
        <dbReference type="SAM" id="SignalP"/>
    </source>
</evidence>
<dbReference type="InterPro" id="IPR001853">
    <property type="entry name" value="DSBA-like_thioredoxin_dom"/>
</dbReference>
<evidence type="ECO:0000313" key="7">
    <source>
        <dbReference type="EMBL" id="GGK00780.1"/>
    </source>
</evidence>
<reference evidence="7" key="1">
    <citation type="journal article" date="2014" name="Int. J. Syst. Evol. Microbiol.">
        <title>Complete genome sequence of Corynebacterium casei LMG S-19264T (=DSM 44701T), isolated from a smear-ripened cheese.</title>
        <authorList>
            <consortium name="US DOE Joint Genome Institute (JGI-PGF)"/>
            <person name="Walter F."/>
            <person name="Albersmeier A."/>
            <person name="Kalinowski J."/>
            <person name="Ruckert C."/>
        </authorList>
    </citation>
    <scope>NUCLEOTIDE SEQUENCE</scope>
    <source>
        <strain evidence="7">JCM 30078</strain>
    </source>
</reference>
<dbReference type="EMBL" id="BMPO01000006">
    <property type="protein sequence ID" value="GGK00780.1"/>
    <property type="molecule type" value="Genomic_DNA"/>
</dbReference>
<reference evidence="7" key="2">
    <citation type="submission" date="2020-09" db="EMBL/GenBank/DDBJ databases">
        <authorList>
            <person name="Sun Q."/>
            <person name="Ohkuma M."/>
        </authorList>
    </citation>
    <scope>NUCLEOTIDE SEQUENCE</scope>
    <source>
        <strain evidence="7">JCM 30078</strain>
    </source>
</reference>